<dbReference type="SMART" id="SM00530">
    <property type="entry name" value="HTH_XRE"/>
    <property type="match status" value="1"/>
</dbReference>
<accession>A0A2K8SPS4</accession>
<reference evidence="2 3" key="1">
    <citation type="submission" date="2017-11" db="EMBL/GenBank/DDBJ databases">
        <title>Complete genome of a free-living desiccation-tolerant cyanobacterium and its photosynthetic adaptation to extreme terrestrial habitat.</title>
        <authorList>
            <person name="Shang J."/>
        </authorList>
    </citation>
    <scope>NUCLEOTIDE SEQUENCE [LARGE SCALE GENOMIC DNA]</scope>
    <source>
        <strain evidence="2 3">CCNUN1</strain>
    </source>
</reference>
<proteinExistence type="predicted"/>
<dbReference type="Pfam" id="PF13443">
    <property type="entry name" value="HTH_26"/>
    <property type="match status" value="1"/>
</dbReference>
<dbReference type="EMBL" id="CP024785">
    <property type="protein sequence ID" value="AUB37462.1"/>
    <property type="molecule type" value="Genomic_DNA"/>
</dbReference>
<dbReference type="AlphaFoldDB" id="A0A2K8SPS4"/>
<dbReference type="InterPro" id="IPR001387">
    <property type="entry name" value="Cro/C1-type_HTH"/>
</dbReference>
<dbReference type="RefSeq" id="WP_225912559.1">
    <property type="nucleotide sequence ID" value="NZ_CAWNNC010000001.1"/>
</dbReference>
<evidence type="ECO:0000313" key="3">
    <source>
        <dbReference type="Proteomes" id="UP000232003"/>
    </source>
</evidence>
<feature type="domain" description="HTH cro/C1-type" evidence="1">
    <location>
        <begin position="7"/>
        <end position="61"/>
    </location>
</feature>
<dbReference type="Gene3D" id="1.10.260.40">
    <property type="entry name" value="lambda repressor-like DNA-binding domains"/>
    <property type="match status" value="1"/>
</dbReference>
<dbReference type="KEGG" id="nfl:COO91_03407"/>
<keyword evidence="2" id="KW-0238">DNA-binding</keyword>
<evidence type="ECO:0000259" key="1">
    <source>
        <dbReference type="PROSITE" id="PS50943"/>
    </source>
</evidence>
<protein>
    <submittedName>
        <fullName evidence="2">DNA-binding transcriptional regulator, XRE family</fullName>
    </submittedName>
</protein>
<dbReference type="GO" id="GO:0003677">
    <property type="term" value="F:DNA binding"/>
    <property type="evidence" value="ECO:0007669"/>
    <property type="project" value="UniProtKB-KW"/>
</dbReference>
<dbReference type="Proteomes" id="UP000232003">
    <property type="component" value="Chromosome"/>
</dbReference>
<keyword evidence="3" id="KW-1185">Reference proteome</keyword>
<dbReference type="CDD" id="cd00093">
    <property type="entry name" value="HTH_XRE"/>
    <property type="match status" value="1"/>
</dbReference>
<dbReference type="PROSITE" id="PS50943">
    <property type="entry name" value="HTH_CROC1"/>
    <property type="match status" value="1"/>
</dbReference>
<organism evidence="2 3">
    <name type="scientific">Nostoc flagelliforme CCNUN1</name>
    <dbReference type="NCBI Taxonomy" id="2038116"/>
    <lineage>
        <taxon>Bacteria</taxon>
        <taxon>Bacillati</taxon>
        <taxon>Cyanobacteriota</taxon>
        <taxon>Cyanophyceae</taxon>
        <taxon>Nostocales</taxon>
        <taxon>Nostocaceae</taxon>
        <taxon>Nostoc</taxon>
    </lineage>
</organism>
<evidence type="ECO:0000313" key="2">
    <source>
        <dbReference type="EMBL" id="AUB37462.1"/>
    </source>
</evidence>
<dbReference type="InterPro" id="IPR010982">
    <property type="entry name" value="Lambda_DNA-bd_dom_sf"/>
</dbReference>
<sequence length="67" mass="7734">MICKLPQLMEQKGINQRQLAEQTGLSPTTVSKLYRNQLDRFDKKTVTKLCDYFGCKSINELLEIVVN</sequence>
<name>A0A2K8SPS4_9NOSO</name>
<gene>
    <name evidence="2" type="ORF">COO91_03407</name>
</gene>
<dbReference type="SUPFAM" id="SSF47413">
    <property type="entry name" value="lambda repressor-like DNA-binding domains"/>
    <property type="match status" value="1"/>
</dbReference>